<reference evidence="10 11" key="1">
    <citation type="journal article" date="2016" name="Nat. Commun.">
        <title>Thousands of microbial genomes shed light on interconnected biogeochemical processes in an aquifer system.</title>
        <authorList>
            <person name="Anantharaman K."/>
            <person name="Brown C.T."/>
            <person name="Hug L.A."/>
            <person name="Sharon I."/>
            <person name="Castelle C.J."/>
            <person name="Probst A.J."/>
            <person name="Thomas B.C."/>
            <person name="Singh A."/>
            <person name="Wilkins M.J."/>
            <person name="Karaoz U."/>
            <person name="Brodie E.L."/>
            <person name="Williams K.H."/>
            <person name="Hubbard S.S."/>
            <person name="Banfield J.F."/>
        </authorList>
    </citation>
    <scope>NUCLEOTIDE SEQUENCE [LARGE SCALE GENOMIC DNA]</scope>
</reference>
<feature type="binding site" evidence="8">
    <location>
        <position position="42"/>
    </location>
    <ligand>
        <name>Mg(2+)</name>
        <dbReference type="ChEBI" id="CHEBI:18420"/>
    </ligand>
</feature>
<feature type="binding site" evidence="8">
    <location>
        <begin position="300"/>
        <end position="306"/>
    </location>
    <ligand>
        <name>substrate</name>
    </ligand>
</feature>
<organism evidence="10 11">
    <name type="scientific">Candidatus Daviesbacteria bacterium RIFCSPHIGHO2_01_FULL_41_23</name>
    <dbReference type="NCBI Taxonomy" id="1797764"/>
    <lineage>
        <taxon>Bacteria</taxon>
        <taxon>Candidatus Daviesiibacteriota</taxon>
    </lineage>
</organism>
<proteinExistence type="inferred from homology"/>
<dbReference type="SUPFAM" id="SSF52540">
    <property type="entry name" value="P-loop containing nucleoside triphosphate hydrolases"/>
    <property type="match status" value="1"/>
</dbReference>
<keyword evidence="6 8" id="KW-0460">Magnesium</keyword>
<dbReference type="GO" id="GO:0046040">
    <property type="term" value="P:IMP metabolic process"/>
    <property type="evidence" value="ECO:0007669"/>
    <property type="project" value="TreeGrafter"/>
</dbReference>
<accession>A0A1F5ISC0</accession>
<dbReference type="Proteomes" id="UP000176336">
    <property type="component" value="Unassembled WGS sequence"/>
</dbReference>
<dbReference type="InterPro" id="IPR001114">
    <property type="entry name" value="Adenylosuccinate_synthetase"/>
</dbReference>
<dbReference type="EC" id="6.3.4.4" evidence="8 9"/>
<keyword evidence="3 8" id="KW-0479">Metal-binding</keyword>
<comment type="pathway">
    <text evidence="8 9">Purine metabolism; AMP biosynthesis via de novo pathway; AMP from IMP: step 1/2.</text>
</comment>
<dbReference type="GO" id="GO:0005737">
    <property type="term" value="C:cytoplasm"/>
    <property type="evidence" value="ECO:0007669"/>
    <property type="project" value="UniProtKB-SubCell"/>
</dbReference>
<dbReference type="InterPro" id="IPR042110">
    <property type="entry name" value="Adenylosuccinate_synth_dom2"/>
</dbReference>
<dbReference type="AlphaFoldDB" id="A0A1F5ISC0"/>
<dbReference type="HAMAP" id="MF_00011">
    <property type="entry name" value="Adenylosucc_synth"/>
    <property type="match status" value="1"/>
</dbReference>
<comment type="subunit">
    <text evidence="1 8">Homodimer.</text>
</comment>
<comment type="similarity">
    <text evidence="8 9">Belongs to the adenylosuccinate synthetase family.</text>
</comment>
<comment type="caution">
    <text evidence="10">The sequence shown here is derived from an EMBL/GenBank/DDBJ whole genome shotgun (WGS) entry which is preliminary data.</text>
</comment>
<dbReference type="GO" id="GO:0044208">
    <property type="term" value="P:'de novo' AMP biosynthetic process"/>
    <property type="evidence" value="ECO:0007669"/>
    <property type="project" value="UniProtKB-UniRule"/>
</dbReference>
<evidence type="ECO:0000256" key="1">
    <source>
        <dbReference type="ARBA" id="ARBA00011738"/>
    </source>
</evidence>
<feature type="active site" description="Proton donor" evidence="8">
    <location>
        <position position="43"/>
    </location>
</feature>
<feature type="binding site" evidence="8">
    <location>
        <begin position="42"/>
        <end position="44"/>
    </location>
    <ligand>
        <name>GTP</name>
        <dbReference type="ChEBI" id="CHEBI:37565"/>
    </ligand>
</feature>
<protein>
    <recommendedName>
        <fullName evidence="8 9">Adenylosuccinate synthetase</fullName>
        <shortName evidence="8">AMPSase</shortName>
        <shortName evidence="8">AdSS</shortName>
        <ecNumber evidence="8 9">6.3.4.4</ecNumber>
    </recommendedName>
    <alternativeName>
        <fullName evidence="8">IMP--aspartate ligase</fullName>
    </alternativeName>
</protein>
<dbReference type="SMART" id="SM00788">
    <property type="entry name" value="Adenylsucc_synt"/>
    <property type="match status" value="1"/>
</dbReference>
<comment type="subcellular location">
    <subcellularLocation>
        <location evidence="8">Cytoplasm</location>
    </subcellularLocation>
</comment>
<dbReference type="GO" id="GO:0005525">
    <property type="term" value="F:GTP binding"/>
    <property type="evidence" value="ECO:0007669"/>
    <property type="project" value="UniProtKB-UniRule"/>
</dbReference>
<feature type="binding site" evidence="8">
    <location>
        <position position="15"/>
    </location>
    <ligand>
        <name>Mg(2+)</name>
        <dbReference type="ChEBI" id="CHEBI:18420"/>
    </ligand>
</feature>
<evidence type="ECO:0000256" key="6">
    <source>
        <dbReference type="ARBA" id="ARBA00022842"/>
    </source>
</evidence>
<feature type="binding site" description="in other chain" evidence="8">
    <location>
        <position position="240"/>
    </location>
    <ligand>
        <name>IMP</name>
        <dbReference type="ChEBI" id="CHEBI:58053"/>
        <note>ligand shared between dimeric partners</note>
    </ligand>
</feature>
<dbReference type="Gene3D" id="3.40.440.10">
    <property type="entry name" value="Adenylosuccinate Synthetase, subunit A, domain 1"/>
    <property type="match status" value="1"/>
</dbReference>
<dbReference type="Gene3D" id="3.90.170.10">
    <property type="entry name" value="Adenylosuccinate Synthetase, subunit A, domain 3"/>
    <property type="match status" value="1"/>
</dbReference>
<feature type="active site" description="Proton acceptor" evidence="8">
    <location>
        <position position="15"/>
    </location>
</feature>
<evidence type="ECO:0000256" key="5">
    <source>
        <dbReference type="ARBA" id="ARBA00022755"/>
    </source>
</evidence>
<keyword evidence="5 8" id="KW-0658">Purine biosynthesis</keyword>
<feature type="binding site" description="in other chain" evidence="8">
    <location>
        <begin position="40"/>
        <end position="43"/>
    </location>
    <ligand>
        <name>IMP</name>
        <dbReference type="ChEBI" id="CHEBI:58053"/>
        <note>ligand shared between dimeric partners</note>
    </ligand>
</feature>
<dbReference type="EMBL" id="MFCR01000003">
    <property type="protein sequence ID" value="OGE19281.1"/>
    <property type="molecule type" value="Genomic_DNA"/>
</dbReference>
<feature type="binding site" evidence="8">
    <location>
        <begin position="332"/>
        <end position="334"/>
    </location>
    <ligand>
        <name>GTP</name>
        <dbReference type="ChEBI" id="CHEBI:37565"/>
    </ligand>
</feature>
<evidence type="ECO:0000256" key="2">
    <source>
        <dbReference type="ARBA" id="ARBA00022598"/>
    </source>
</evidence>
<dbReference type="FunFam" id="3.90.170.10:FF:000001">
    <property type="entry name" value="Adenylosuccinate synthetase"/>
    <property type="match status" value="1"/>
</dbReference>
<comment type="caution">
    <text evidence="8">Lacks conserved residue(s) required for the propagation of feature annotation.</text>
</comment>
<evidence type="ECO:0000256" key="4">
    <source>
        <dbReference type="ARBA" id="ARBA00022741"/>
    </source>
</evidence>
<dbReference type="GO" id="GO:0004019">
    <property type="term" value="F:adenylosuccinate synthase activity"/>
    <property type="evidence" value="ECO:0007669"/>
    <property type="project" value="UniProtKB-UniRule"/>
</dbReference>
<feature type="binding site" description="in other chain" evidence="8">
    <location>
        <position position="225"/>
    </location>
    <ligand>
        <name>IMP</name>
        <dbReference type="ChEBI" id="CHEBI:58053"/>
        <note>ligand shared between dimeric partners</note>
    </ligand>
</feature>
<dbReference type="Pfam" id="PF00709">
    <property type="entry name" value="Adenylsucc_synt"/>
    <property type="match status" value="1"/>
</dbReference>
<dbReference type="FunFam" id="1.10.300.10:FF:000001">
    <property type="entry name" value="Adenylosuccinate synthetase"/>
    <property type="match status" value="1"/>
</dbReference>
<dbReference type="PANTHER" id="PTHR11846:SF0">
    <property type="entry name" value="ADENYLOSUCCINATE SYNTHETASE"/>
    <property type="match status" value="1"/>
</dbReference>
<keyword evidence="2 8" id="KW-0436">Ligase</keyword>
<dbReference type="CDD" id="cd03108">
    <property type="entry name" value="AdSS"/>
    <property type="match status" value="1"/>
</dbReference>
<keyword evidence="8" id="KW-0963">Cytoplasm</keyword>
<dbReference type="UniPathway" id="UPA00075">
    <property type="reaction ID" value="UER00335"/>
</dbReference>
<keyword evidence="7 8" id="KW-0342">GTP-binding</keyword>
<evidence type="ECO:0000256" key="9">
    <source>
        <dbReference type="RuleBase" id="RU000520"/>
    </source>
</evidence>
<dbReference type="Gene3D" id="1.10.300.10">
    <property type="entry name" value="Adenylosuccinate Synthetase, subunit A, domain 2"/>
    <property type="match status" value="1"/>
</dbReference>
<evidence type="ECO:0000256" key="8">
    <source>
        <dbReference type="HAMAP-Rule" id="MF_00011"/>
    </source>
</evidence>
<evidence type="ECO:0000313" key="11">
    <source>
        <dbReference type="Proteomes" id="UP000176336"/>
    </source>
</evidence>
<feature type="binding site" description="in other chain" evidence="8">
    <location>
        <begin position="15"/>
        <end position="18"/>
    </location>
    <ligand>
        <name>IMP</name>
        <dbReference type="ChEBI" id="CHEBI:58053"/>
        <note>ligand shared between dimeric partners</note>
    </ligand>
</feature>
<gene>
    <name evidence="8" type="primary">purA</name>
    <name evidence="10" type="ORF">A2871_00305</name>
</gene>
<evidence type="ECO:0000313" key="10">
    <source>
        <dbReference type="EMBL" id="OGE19281.1"/>
    </source>
</evidence>
<feature type="binding site" description="in other chain" evidence="8">
    <location>
        <position position="131"/>
    </location>
    <ligand>
        <name>IMP</name>
        <dbReference type="ChEBI" id="CHEBI:58053"/>
        <note>ligand shared between dimeric partners</note>
    </ligand>
</feature>
<sequence length="444" mass="49059">MNKTVSVLVGTQWGDEGKGKIVDLLAENKDFVVRFQGGNNAGHTIIVNNKKYPLHLIPSGILNPKANCVIANGVILDLEVLVSEIEMFVKDGIKLRDRLFISDRCHLILPYHKALDIAYENARGKGKLGTTGRGIGPAYSDKASYNGIRIYELKDWDLFVEKFKFQTKIKNEILKTFKVAPININKELKKISELRKTVLPFVADTYQLLQKAIAQNKTILMEGAQAVMLDLDFSPYPYCTGSNTIPGMVNTGAGIPVQKIGNILGVVKAYTSKVGSGPFPTELIDKTGVGLQQKGAEFGTTTGRARRVGWLDLEAVKFACEVSGVTEIAITKIDILSGFPKIKVCVGYELPPSVIPASSSVIPAKAGIHIKKIPYSSCGYLELEKLTPIYKEFSGWDEDIMKVKNFKDLPKNCQDYVRFIEKFLGVPIKLISTGPKREEYIKII</sequence>
<evidence type="ECO:0000256" key="7">
    <source>
        <dbReference type="ARBA" id="ARBA00023134"/>
    </source>
</evidence>
<dbReference type="InterPro" id="IPR018220">
    <property type="entry name" value="Adenylosuccin_syn_GTP-bd"/>
</dbReference>
<dbReference type="GO" id="GO:0000287">
    <property type="term" value="F:magnesium ion binding"/>
    <property type="evidence" value="ECO:0007669"/>
    <property type="project" value="UniProtKB-UniRule"/>
</dbReference>
<feature type="binding site" evidence="8">
    <location>
        <begin position="14"/>
        <end position="20"/>
    </location>
    <ligand>
        <name>GTP</name>
        <dbReference type="ChEBI" id="CHEBI:37565"/>
    </ligand>
</feature>
<keyword evidence="4 8" id="KW-0547">Nucleotide-binding</keyword>
<feature type="binding site" evidence="8">
    <location>
        <begin position="432"/>
        <end position="434"/>
    </location>
    <ligand>
        <name>GTP</name>
        <dbReference type="ChEBI" id="CHEBI:37565"/>
    </ligand>
</feature>
<feature type="binding site" description="in other chain" evidence="8">
    <location>
        <position position="304"/>
    </location>
    <ligand>
        <name>IMP</name>
        <dbReference type="ChEBI" id="CHEBI:58053"/>
        <note>ligand shared between dimeric partners</note>
    </ligand>
</feature>
<evidence type="ECO:0000256" key="3">
    <source>
        <dbReference type="ARBA" id="ARBA00022723"/>
    </source>
</evidence>
<comment type="function">
    <text evidence="8">Plays an important role in the de novo pathway of purine nucleotide biosynthesis. Catalyzes the first committed step in the biosynthesis of AMP from IMP.</text>
</comment>
<comment type="cofactor">
    <cofactor evidence="8">
        <name>Mg(2+)</name>
        <dbReference type="ChEBI" id="CHEBI:18420"/>
    </cofactor>
    <text evidence="8">Binds 1 Mg(2+) ion per subunit.</text>
</comment>
<dbReference type="InterPro" id="IPR042109">
    <property type="entry name" value="Adenylosuccinate_synth_dom1"/>
</dbReference>
<dbReference type="InterPro" id="IPR042111">
    <property type="entry name" value="Adenylosuccinate_synth_dom3"/>
</dbReference>
<dbReference type="PROSITE" id="PS01266">
    <property type="entry name" value="ADENYLOSUCCIN_SYN_1"/>
    <property type="match status" value="1"/>
</dbReference>
<dbReference type="InterPro" id="IPR027417">
    <property type="entry name" value="P-loop_NTPase"/>
</dbReference>
<name>A0A1F5ISC0_9BACT</name>
<dbReference type="NCBIfam" id="TIGR00184">
    <property type="entry name" value="purA"/>
    <property type="match status" value="1"/>
</dbReference>
<dbReference type="PANTHER" id="PTHR11846">
    <property type="entry name" value="ADENYLOSUCCINATE SYNTHETASE"/>
    <property type="match status" value="1"/>
</dbReference>
<dbReference type="NCBIfam" id="NF002223">
    <property type="entry name" value="PRK01117.1"/>
    <property type="match status" value="1"/>
</dbReference>
<comment type="catalytic activity">
    <reaction evidence="8 9">
        <text>IMP + L-aspartate + GTP = N(6)-(1,2-dicarboxyethyl)-AMP + GDP + phosphate + 2 H(+)</text>
        <dbReference type="Rhea" id="RHEA:15753"/>
        <dbReference type="ChEBI" id="CHEBI:15378"/>
        <dbReference type="ChEBI" id="CHEBI:29991"/>
        <dbReference type="ChEBI" id="CHEBI:37565"/>
        <dbReference type="ChEBI" id="CHEBI:43474"/>
        <dbReference type="ChEBI" id="CHEBI:57567"/>
        <dbReference type="ChEBI" id="CHEBI:58053"/>
        <dbReference type="ChEBI" id="CHEBI:58189"/>
        <dbReference type="EC" id="6.3.4.4"/>
    </reaction>
</comment>
<feature type="binding site" evidence="8">
    <location>
        <position position="306"/>
    </location>
    <ligand>
        <name>GTP</name>
        <dbReference type="ChEBI" id="CHEBI:37565"/>
    </ligand>
</feature>